<dbReference type="EMBL" id="LAVV01009413">
    <property type="protein sequence ID" value="KNZ50639.1"/>
    <property type="molecule type" value="Genomic_DNA"/>
</dbReference>
<dbReference type="AlphaFoldDB" id="A0A0L6UQ28"/>
<evidence type="ECO:0000313" key="2">
    <source>
        <dbReference type="Proteomes" id="UP000037035"/>
    </source>
</evidence>
<gene>
    <name evidence="1" type="ORF">VP01_431g13</name>
</gene>
<name>A0A0L6UQ28_9BASI</name>
<dbReference type="Proteomes" id="UP000037035">
    <property type="component" value="Unassembled WGS sequence"/>
</dbReference>
<accession>A0A0L6UQ28</accession>
<organism evidence="1 2">
    <name type="scientific">Puccinia sorghi</name>
    <dbReference type="NCBI Taxonomy" id="27349"/>
    <lineage>
        <taxon>Eukaryota</taxon>
        <taxon>Fungi</taxon>
        <taxon>Dikarya</taxon>
        <taxon>Basidiomycota</taxon>
        <taxon>Pucciniomycotina</taxon>
        <taxon>Pucciniomycetes</taxon>
        <taxon>Pucciniales</taxon>
        <taxon>Pucciniaceae</taxon>
        <taxon>Puccinia</taxon>
    </lineage>
</organism>
<evidence type="ECO:0000313" key="1">
    <source>
        <dbReference type="EMBL" id="KNZ50639.1"/>
    </source>
</evidence>
<comment type="caution">
    <text evidence="1">The sequence shown here is derived from an EMBL/GenBank/DDBJ whole genome shotgun (WGS) entry which is preliminary data.</text>
</comment>
<keyword evidence="2" id="KW-1185">Reference proteome</keyword>
<sequence>MKAYDPFLTPAELEAFEEDFFTEEQNLVVSPWQDAFIYSIFDFKLFEKFIKRITI</sequence>
<protein>
    <submittedName>
        <fullName evidence="1">Uncharacterized protein</fullName>
    </submittedName>
</protein>
<dbReference type="VEuPathDB" id="FungiDB:VP01_431g13"/>
<reference evidence="1 2" key="1">
    <citation type="submission" date="2015-08" db="EMBL/GenBank/DDBJ databases">
        <title>Next Generation Sequencing and Analysis of the Genome of Puccinia sorghi L Schw, the Causal Agent of Maize Common Rust.</title>
        <authorList>
            <person name="Rochi L."/>
            <person name="Burguener G."/>
            <person name="Darino M."/>
            <person name="Turjanski A."/>
            <person name="Kreff E."/>
            <person name="Dieguez M.J."/>
            <person name="Sacco F."/>
        </authorList>
    </citation>
    <scope>NUCLEOTIDE SEQUENCE [LARGE SCALE GENOMIC DNA]</scope>
    <source>
        <strain evidence="1 2">RO10H11247</strain>
    </source>
</reference>
<proteinExistence type="predicted"/>